<name>A0A1L3JGF6_9FLAO</name>
<dbReference type="Proteomes" id="UP000181898">
    <property type="component" value="Chromosome"/>
</dbReference>
<dbReference type="InterPro" id="IPR013783">
    <property type="entry name" value="Ig-like_fold"/>
</dbReference>
<dbReference type="InterPro" id="IPR047589">
    <property type="entry name" value="DUF11_rpt"/>
</dbReference>
<feature type="chain" id="PRO_5012950433" description="DUF11 domain-containing protein" evidence="1">
    <location>
        <begin position="28"/>
        <end position="1618"/>
    </location>
</feature>
<dbReference type="NCBIfam" id="TIGR01451">
    <property type="entry name" value="B_ant_repeat"/>
    <property type="match status" value="1"/>
</dbReference>
<dbReference type="STRING" id="1850252.LPB136_02030"/>
<dbReference type="Pfam" id="PF01345">
    <property type="entry name" value="DUF11"/>
    <property type="match status" value="1"/>
</dbReference>
<dbReference type="PANTHER" id="PTHR34819">
    <property type="entry name" value="LARGE CYSTEINE-RICH PERIPLASMIC PROTEIN OMCB"/>
    <property type="match status" value="1"/>
</dbReference>
<dbReference type="GO" id="GO:0005509">
    <property type="term" value="F:calcium ion binding"/>
    <property type="evidence" value="ECO:0007669"/>
    <property type="project" value="InterPro"/>
</dbReference>
<protein>
    <recommendedName>
        <fullName evidence="2">DUF11 domain-containing protein</fullName>
    </recommendedName>
</protein>
<organism evidence="3 4">
    <name type="scientific">Tenacibaculum todarodis</name>
    <dbReference type="NCBI Taxonomy" id="1850252"/>
    <lineage>
        <taxon>Bacteria</taxon>
        <taxon>Pseudomonadati</taxon>
        <taxon>Bacteroidota</taxon>
        <taxon>Flavobacteriia</taxon>
        <taxon>Flavobacteriales</taxon>
        <taxon>Flavobacteriaceae</taxon>
        <taxon>Tenacibaculum</taxon>
    </lineage>
</organism>
<dbReference type="PANTHER" id="PTHR34819:SF3">
    <property type="entry name" value="CELL SURFACE PROTEIN"/>
    <property type="match status" value="1"/>
</dbReference>
<keyword evidence="1" id="KW-0732">Signal</keyword>
<gene>
    <name evidence="3" type="ORF">LPB136_02030</name>
</gene>
<dbReference type="Gene3D" id="2.60.40.10">
    <property type="entry name" value="Immunoglobulins"/>
    <property type="match status" value="1"/>
</dbReference>
<dbReference type="InterPro" id="IPR028974">
    <property type="entry name" value="TSP_type-3_rpt"/>
</dbReference>
<dbReference type="OrthoDB" id="9805017at2"/>
<proteinExistence type="predicted"/>
<dbReference type="EMBL" id="CP018155">
    <property type="protein sequence ID" value="APG64218.1"/>
    <property type="molecule type" value="Genomic_DNA"/>
</dbReference>
<dbReference type="InterPro" id="IPR001434">
    <property type="entry name" value="OmcB-like_DUF11"/>
</dbReference>
<dbReference type="RefSeq" id="WP_072554542.1">
    <property type="nucleotide sequence ID" value="NZ_CP018155.1"/>
</dbReference>
<evidence type="ECO:0000313" key="4">
    <source>
        <dbReference type="Proteomes" id="UP000181898"/>
    </source>
</evidence>
<evidence type="ECO:0000259" key="2">
    <source>
        <dbReference type="Pfam" id="PF01345"/>
    </source>
</evidence>
<reference evidence="3 4" key="1">
    <citation type="submission" date="2016-11" db="EMBL/GenBank/DDBJ databases">
        <title>Tenacibaculum sp. LPB0136, isolated from marine environment.</title>
        <authorList>
            <person name="Kim E."/>
            <person name="Yi H."/>
        </authorList>
    </citation>
    <scope>NUCLEOTIDE SEQUENCE [LARGE SCALE GENOMIC DNA]</scope>
    <source>
        <strain evidence="3 4">LPB0136</strain>
    </source>
</reference>
<dbReference type="KEGG" id="ten:LPB136_02030"/>
<feature type="domain" description="DUF11" evidence="2">
    <location>
        <begin position="1502"/>
        <end position="1613"/>
    </location>
</feature>
<dbReference type="InterPro" id="IPR051172">
    <property type="entry name" value="Chlamydia_OmcB"/>
</dbReference>
<feature type="signal peptide" evidence="1">
    <location>
        <begin position="1"/>
        <end position="27"/>
    </location>
</feature>
<evidence type="ECO:0000256" key="1">
    <source>
        <dbReference type="SAM" id="SignalP"/>
    </source>
</evidence>
<sequence>MDKSYLKIHKIIITLFLALSFVSVSSAQCPTGQVAGASSNINIYATAVIFNNGVGGANNAVGNNNGTSASLNSNADQLVLQMGQAINSGDSVTVNGQNGDDVDVWVSSSWGGSIGATIWTQVGSNAQLDFTFNSPIDWEYIRIERGDGTGTEDISFIDASTTFTTCLDDTDNDGVANVDDLDDDNDGILDTDEGCTQLPASPFTLNSSLSVLGDVDTPGRLVYEDTNGNQVILTAAGGDGNNNTLGVGPNEGTIVNNTTTGQMFFEVGGGDVDDQPKLHIQAISASGTPFDITSISFGNIGNMDNSGARDIIAANVLGTWDNLGSAGNVLAVAQMTPTGATPVSGVTQTTLNSFELNNFISQGAISQAIFNNDDNSIQFGYNARFSPTNPTSSFLLIVDDAEASVSVRNIVTEITAISMTISGTICPDTDGDGITDNLDLDSDGDGCSDAVEAGTTTDQSTNYQFPSNDVNNTTGVPNTASTSNNTGNFQNAAVTTCSCPFASGLDSDNDGVDDTCDDDHDNDGILNSVENPCSLSQTTNWNSSGTTATGSAGGTNVAFAVTNDSNTSITYSPNGAFNTTNFWSNSSLAGDNSLEYIYTWDTTTDANTSPASDDAGTATFTITFSQKVYNPIIHIDRLGGSGQEDSAGPNYISNSSEFTLTTPGIAFKKLSGNNQFIVNGNKFFRAPNINLGTTDPGSESGSDYTRTAAGSVQVIGSVTSLTFSVTGIGVEGVGFDGVEMIFEACPAIDTDNDGTPDYLDLDSDNDGCSDAVEAGTTTSQTPNYQFPSNDVNATTGVPNGAAAANNSGDFQNAAVTSCDCPFPSGIDTDGDGVDDTCDLDDDNDGILDTDENASCGITNSILLSQDFGNAANATPSSSVTLASLNPGITTAYGYDALSNPYAGNDLDDDFYSVFNNIPESAIWAATGSAVWQDIGDHTDGGSLATTGRMLMVNAGNTLDAIYQQNLTGVGTGALIDVSFWILNLDVDKPSNAGRGLPNVQIELWQNGAILGTAINTGDVQRETKGDTNAWKKFETTTPIVALDNSNITFIIRNNVSNTNGNDLAIDDILVTQACDTDGDGTPNYQDTDSDNDGCPDALEANATLNYSDLNADGSIDTSVNTTGANIGVPGTPATDAGTSADASQQADECDPCNNTSELFADNDLDGIGDQCDLDDDNDGILDTVECPLTEGTFTGGQTGTISDGTNTANYALVQNSFVGYNGAAVYTASANGIEVQGNTVDAGNDSLNYTLNLSNVSAGVIPVIRFTQRKGSNAGNGEASDITLSWPGSGLGGYVDEATPSASMYALGAPSGFDLNNRQIEGLGTEGVITSGSKIRIYQIFNSASEWYVQFPAGETSVTIDKTVLNSGISSSEGIDYRYPQLGFSGNSGESFNEWISFQVFFMPDTDGDGIADCMDLDSDGDGCPDSVEAGVPTTNLVAGDLVNVAGTTTGVANAKFDGSNVGANGLDNSIENIDDETATTTYTSTYSDALDENISTACNADLSLTKTVNKAIVKINDTIIYTLTVTNSGAADATGVQVTDVLPAGLTYVSHTSGQSFTDSGDADSLRDLWTIGNLNANQSITLQITVTVNSAGTITNTAEITQSNQTDSDSTPASGN</sequence>
<evidence type="ECO:0000313" key="3">
    <source>
        <dbReference type="EMBL" id="APG64218.1"/>
    </source>
</evidence>
<accession>A0A1L3JGF6</accession>
<dbReference type="Gene3D" id="4.10.1080.10">
    <property type="entry name" value="TSP type-3 repeat"/>
    <property type="match status" value="1"/>
</dbReference>
<keyword evidence="4" id="KW-1185">Reference proteome</keyword>